<dbReference type="InterPro" id="IPR036461">
    <property type="entry name" value="Urease_betasu_sf"/>
</dbReference>
<dbReference type="SUPFAM" id="SSF51278">
    <property type="entry name" value="Urease, beta-subunit"/>
    <property type="match status" value="1"/>
</dbReference>
<dbReference type="HOGENOM" id="CLU_129707_1_0_11"/>
<sequence>MIPGEYILSSESLTGNVGREAKTIEIINTGDRPVQIGSHFHFAEVNPSISFDRSEGYGFRLDIPSGTAVRLEPGDARTVNLVAIGGDRIVAGFRDLVDGPLEDLKVNVWEGREDGWRRSSAAGDAPQELPQVEAAERGRKLDDATDVGTNVGTEEGSEEGRN</sequence>
<evidence type="ECO:0000256" key="2">
    <source>
        <dbReference type="ARBA" id="ARBA00047778"/>
    </source>
</evidence>
<dbReference type="PANTHER" id="PTHR33569:SF1">
    <property type="entry name" value="UREASE"/>
    <property type="match status" value="1"/>
</dbReference>
<dbReference type="GO" id="GO:0043419">
    <property type="term" value="P:urea catabolic process"/>
    <property type="evidence" value="ECO:0007669"/>
    <property type="project" value="UniProtKB-UniRule"/>
</dbReference>
<proteinExistence type="inferred from homology"/>
<comment type="subcellular location">
    <subcellularLocation>
        <location evidence="3">Cytoplasm</location>
    </subcellularLocation>
</comment>
<evidence type="ECO:0000313" key="6">
    <source>
        <dbReference type="Proteomes" id="UP000034037"/>
    </source>
</evidence>
<feature type="compositionally biased region" description="Basic and acidic residues" evidence="4">
    <location>
        <begin position="134"/>
        <end position="143"/>
    </location>
</feature>
<keyword evidence="6" id="KW-1185">Reference proteome</keyword>
<dbReference type="RefSeq" id="WP_003859941.1">
    <property type="nucleotide sequence ID" value="NZ_CP011309.1"/>
</dbReference>
<dbReference type="PATRIC" id="fig|92706.3.peg.112"/>
<dbReference type="AlphaFoldDB" id="A0A0F6WPH8"/>
<comment type="catalytic activity">
    <reaction evidence="2 3">
        <text>urea + 2 H2O + H(+) = hydrogencarbonate + 2 NH4(+)</text>
        <dbReference type="Rhea" id="RHEA:20557"/>
        <dbReference type="ChEBI" id="CHEBI:15377"/>
        <dbReference type="ChEBI" id="CHEBI:15378"/>
        <dbReference type="ChEBI" id="CHEBI:16199"/>
        <dbReference type="ChEBI" id="CHEBI:17544"/>
        <dbReference type="ChEBI" id="CHEBI:28938"/>
        <dbReference type="EC" id="3.5.1.5"/>
    </reaction>
</comment>
<keyword evidence="3" id="KW-0963">Cytoplasm</keyword>
<evidence type="ECO:0000256" key="4">
    <source>
        <dbReference type="SAM" id="MobiDB-lite"/>
    </source>
</evidence>
<evidence type="ECO:0000256" key="3">
    <source>
        <dbReference type="HAMAP-Rule" id="MF_01954"/>
    </source>
</evidence>
<dbReference type="HAMAP" id="MF_01954">
    <property type="entry name" value="Urease_beta"/>
    <property type="match status" value="1"/>
</dbReference>
<protein>
    <recommendedName>
        <fullName evidence="3">Urease subunit beta</fullName>
        <ecNumber evidence="3">3.5.1.5</ecNumber>
    </recommendedName>
    <alternativeName>
        <fullName evidence="3">Urea amidohydrolase subunit beta</fullName>
    </alternativeName>
</protein>
<dbReference type="EC" id="3.5.1.5" evidence="3"/>
<dbReference type="CDD" id="cd00407">
    <property type="entry name" value="Urease_beta"/>
    <property type="match status" value="1"/>
</dbReference>
<name>A0A0F6WPH8_9CORY</name>
<evidence type="ECO:0000256" key="1">
    <source>
        <dbReference type="ARBA" id="ARBA00022801"/>
    </source>
</evidence>
<dbReference type="EMBL" id="CP011309">
    <property type="protein sequence ID" value="AKF26155.1"/>
    <property type="molecule type" value="Genomic_DNA"/>
</dbReference>
<accession>A0A0F6WPH8</accession>
<dbReference type="GO" id="GO:0009039">
    <property type="term" value="F:urease activity"/>
    <property type="evidence" value="ECO:0007669"/>
    <property type="project" value="UniProtKB-UniRule"/>
</dbReference>
<comment type="pathway">
    <text evidence="3">Nitrogen metabolism; urea degradation; CO(2) and NH(3) from urea (urease route): step 1/1.</text>
</comment>
<dbReference type="NCBIfam" id="TIGR00192">
    <property type="entry name" value="urease_beta"/>
    <property type="match status" value="1"/>
</dbReference>
<dbReference type="InterPro" id="IPR002019">
    <property type="entry name" value="Urease_beta-like"/>
</dbReference>
<dbReference type="Proteomes" id="UP000034037">
    <property type="component" value="Chromosome"/>
</dbReference>
<feature type="region of interest" description="Disordered" evidence="4">
    <location>
        <begin position="116"/>
        <end position="162"/>
    </location>
</feature>
<dbReference type="Gene3D" id="2.10.150.10">
    <property type="entry name" value="Urease, beta subunit"/>
    <property type="match status" value="1"/>
</dbReference>
<dbReference type="UniPathway" id="UPA00258">
    <property type="reaction ID" value="UER00370"/>
</dbReference>
<dbReference type="Pfam" id="PF00699">
    <property type="entry name" value="Urease_beta"/>
    <property type="match status" value="1"/>
</dbReference>
<evidence type="ECO:0000313" key="5">
    <source>
        <dbReference type="EMBL" id="AKF26155.1"/>
    </source>
</evidence>
<comment type="similarity">
    <text evidence="3">Belongs to the urease beta subunit family.</text>
</comment>
<dbReference type="PANTHER" id="PTHR33569">
    <property type="entry name" value="UREASE"/>
    <property type="match status" value="1"/>
</dbReference>
<dbReference type="InterPro" id="IPR050069">
    <property type="entry name" value="Urease_subunit"/>
</dbReference>
<gene>
    <name evidence="3 5" type="primary">ureB</name>
    <name evidence="5" type="ORF">YH66_00570</name>
</gene>
<reference evidence="5 6" key="1">
    <citation type="submission" date="2015-04" db="EMBL/GenBank/DDBJ databases">
        <title>Complete Genome Sequence of Brevibacterium flavum ATCC 15168.</title>
        <authorList>
            <person name="Ahn J."/>
            <person name="Park G."/>
            <person name="Jeon W."/>
            <person name="Jang Y."/>
            <person name="Jang M."/>
            <person name="Lee H."/>
            <person name="Lee H."/>
        </authorList>
    </citation>
    <scope>NUCLEOTIDE SEQUENCE [LARGE SCALE GENOMIC DNA]</scope>
    <source>
        <strain evidence="5 6">ATCC 15168</strain>
    </source>
</reference>
<dbReference type="GO" id="GO:0035550">
    <property type="term" value="C:urease complex"/>
    <property type="evidence" value="ECO:0007669"/>
    <property type="project" value="InterPro"/>
</dbReference>
<keyword evidence="1 3" id="KW-0378">Hydrolase</keyword>
<comment type="subunit">
    <text evidence="3">Heterotrimer of UreA (gamma), UreB (beta) and UreC (alpha) subunits. Three heterotrimers associate to form the active enzyme.</text>
</comment>
<organism evidence="5 6">
    <name type="scientific">[Brevibacterium] flavum</name>
    <dbReference type="NCBI Taxonomy" id="92706"/>
    <lineage>
        <taxon>Bacteria</taxon>
        <taxon>Bacillati</taxon>
        <taxon>Actinomycetota</taxon>
        <taxon>Actinomycetes</taxon>
        <taxon>Mycobacteriales</taxon>
        <taxon>Corynebacteriaceae</taxon>
        <taxon>Corynebacterium</taxon>
    </lineage>
</organism>
<dbReference type="NCBIfam" id="NF009682">
    <property type="entry name" value="PRK13203.1"/>
    <property type="match status" value="1"/>
</dbReference>